<feature type="transmembrane region" description="Helical" evidence="6">
    <location>
        <begin position="226"/>
        <end position="247"/>
    </location>
</feature>
<feature type="transmembrane region" description="Helical" evidence="6">
    <location>
        <begin position="79"/>
        <end position="97"/>
    </location>
</feature>
<dbReference type="OrthoDB" id="9784538at2"/>
<keyword evidence="3 6" id="KW-0812">Transmembrane</keyword>
<dbReference type="Pfam" id="PF02653">
    <property type="entry name" value="BPD_transp_2"/>
    <property type="match status" value="1"/>
</dbReference>
<dbReference type="EMBL" id="QFVR01000015">
    <property type="protein sequence ID" value="PWI24863.1"/>
    <property type="molecule type" value="Genomic_DNA"/>
</dbReference>
<dbReference type="AlphaFoldDB" id="A0A2U3AK14"/>
<keyword evidence="5 6" id="KW-0472">Membrane</keyword>
<feature type="transmembrane region" description="Helical" evidence="6">
    <location>
        <begin position="21"/>
        <end position="45"/>
    </location>
</feature>
<evidence type="ECO:0000256" key="3">
    <source>
        <dbReference type="ARBA" id="ARBA00022692"/>
    </source>
</evidence>
<reference evidence="7 8" key="1">
    <citation type="submission" date="2018-05" db="EMBL/GenBank/DDBJ databases">
        <title>Kurthia sibirica genome sequence.</title>
        <authorList>
            <person name="Maclea K.S."/>
            <person name="Goen A.E."/>
        </authorList>
    </citation>
    <scope>NUCLEOTIDE SEQUENCE [LARGE SCALE GENOMIC DNA]</scope>
    <source>
        <strain evidence="7 8">ATCC 49154</strain>
    </source>
</reference>
<keyword evidence="4 6" id="KW-1133">Transmembrane helix</keyword>
<dbReference type="GO" id="GO:0005886">
    <property type="term" value="C:plasma membrane"/>
    <property type="evidence" value="ECO:0007669"/>
    <property type="project" value="UniProtKB-SubCell"/>
</dbReference>
<feature type="transmembrane region" description="Helical" evidence="6">
    <location>
        <begin position="133"/>
        <end position="157"/>
    </location>
</feature>
<feature type="transmembrane region" description="Helical" evidence="6">
    <location>
        <begin position="280"/>
        <end position="300"/>
    </location>
</feature>
<keyword evidence="8" id="KW-1185">Reference proteome</keyword>
<dbReference type="RefSeq" id="WP_109306559.1">
    <property type="nucleotide sequence ID" value="NZ_BJUF01000054.1"/>
</dbReference>
<evidence type="ECO:0000313" key="8">
    <source>
        <dbReference type="Proteomes" id="UP000245938"/>
    </source>
</evidence>
<dbReference type="InterPro" id="IPR001851">
    <property type="entry name" value="ABC_transp_permease"/>
</dbReference>
<dbReference type="PANTHER" id="PTHR32196">
    <property type="entry name" value="ABC TRANSPORTER PERMEASE PROTEIN YPHD-RELATED-RELATED"/>
    <property type="match status" value="1"/>
</dbReference>
<dbReference type="CDD" id="cd06579">
    <property type="entry name" value="TM_PBP1_transp_AraH_like"/>
    <property type="match status" value="1"/>
</dbReference>
<comment type="caution">
    <text evidence="7">The sequence shown here is derived from an EMBL/GenBank/DDBJ whole genome shotgun (WGS) entry which is preliminary data.</text>
</comment>
<sequence length="329" mass="34469">MKADTIIEEHTKKKFNVSGNTIQQLLAFSSLIVLVLFFTIASPNFLQTDNIIGIFLSTSVTGILALGATFVIVTSGIDLSVGTVMALSSVMTGMIVVNADLPIMVGVVGGIATGAFCGFICGLVITKLKIPPFVATLAMMMIAKGLALVISKASPIYFTDKPNFSKISLGTLPGTSIPYAVVIFFALGIIAAILLSKTVFGRFTIAIGSNEEATRLSGVNVDRWKIMVYSVAGLFTGIAGVIMASRLNSAQPALGQGYELEAIAAVVIGGTSLSGGKGTIVGTLIGALIMSVLTNGLRVLSIPQEWQTVVVGVVIIFAVFMDILRRRKE</sequence>
<organism evidence="7 8">
    <name type="scientific">Kurthia sibirica</name>
    <dbReference type="NCBI Taxonomy" id="202750"/>
    <lineage>
        <taxon>Bacteria</taxon>
        <taxon>Bacillati</taxon>
        <taxon>Bacillota</taxon>
        <taxon>Bacilli</taxon>
        <taxon>Bacillales</taxon>
        <taxon>Caryophanaceae</taxon>
        <taxon>Kurthia</taxon>
    </lineage>
</organism>
<evidence type="ECO:0000256" key="2">
    <source>
        <dbReference type="ARBA" id="ARBA00022475"/>
    </source>
</evidence>
<proteinExistence type="predicted"/>
<gene>
    <name evidence="7" type="ORF">DEX24_11420</name>
</gene>
<feature type="transmembrane region" description="Helical" evidence="6">
    <location>
        <begin position="306"/>
        <end position="324"/>
    </location>
</feature>
<protein>
    <submittedName>
        <fullName evidence="7">Ribose ABC transporter permease</fullName>
    </submittedName>
</protein>
<evidence type="ECO:0000256" key="6">
    <source>
        <dbReference type="SAM" id="Phobius"/>
    </source>
</evidence>
<dbReference type="PANTHER" id="PTHR32196:SF72">
    <property type="entry name" value="RIBOSE IMPORT PERMEASE PROTEIN RBSC"/>
    <property type="match status" value="1"/>
</dbReference>
<evidence type="ECO:0000256" key="5">
    <source>
        <dbReference type="ARBA" id="ARBA00023136"/>
    </source>
</evidence>
<evidence type="ECO:0000313" key="7">
    <source>
        <dbReference type="EMBL" id="PWI24863.1"/>
    </source>
</evidence>
<evidence type="ECO:0000256" key="1">
    <source>
        <dbReference type="ARBA" id="ARBA00004651"/>
    </source>
</evidence>
<feature type="transmembrane region" description="Helical" evidence="6">
    <location>
        <begin position="51"/>
        <end position="72"/>
    </location>
</feature>
<accession>A0A2U3AK14</accession>
<name>A0A2U3AK14_9BACL</name>
<dbReference type="GO" id="GO:0022857">
    <property type="term" value="F:transmembrane transporter activity"/>
    <property type="evidence" value="ECO:0007669"/>
    <property type="project" value="InterPro"/>
</dbReference>
<feature type="transmembrane region" description="Helical" evidence="6">
    <location>
        <begin position="177"/>
        <end position="195"/>
    </location>
</feature>
<comment type="subcellular location">
    <subcellularLocation>
        <location evidence="1">Cell membrane</location>
        <topology evidence="1">Multi-pass membrane protein</topology>
    </subcellularLocation>
</comment>
<feature type="transmembrane region" description="Helical" evidence="6">
    <location>
        <begin position="103"/>
        <end position="126"/>
    </location>
</feature>
<dbReference type="Proteomes" id="UP000245938">
    <property type="component" value="Unassembled WGS sequence"/>
</dbReference>
<evidence type="ECO:0000256" key="4">
    <source>
        <dbReference type="ARBA" id="ARBA00022989"/>
    </source>
</evidence>
<keyword evidence="2" id="KW-1003">Cell membrane</keyword>